<feature type="transmembrane region" description="Helical" evidence="1">
    <location>
        <begin position="12"/>
        <end position="33"/>
    </location>
</feature>
<evidence type="ECO:0000256" key="1">
    <source>
        <dbReference type="SAM" id="Phobius"/>
    </source>
</evidence>
<comment type="caution">
    <text evidence="3">The sequence shown here is derived from an EMBL/GenBank/DDBJ whole genome shotgun (WGS) entry which is preliminary data.</text>
</comment>
<keyword evidence="1" id="KW-1133">Transmembrane helix</keyword>
<evidence type="ECO:0000313" key="4">
    <source>
        <dbReference type="Proteomes" id="UP000748756"/>
    </source>
</evidence>
<organism evidence="3 4">
    <name type="scientific">Linnemannia schmuckeri</name>
    <dbReference type="NCBI Taxonomy" id="64567"/>
    <lineage>
        <taxon>Eukaryota</taxon>
        <taxon>Fungi</taxon>
        <taxon>Fungi incertae sedis</taxon>
        <taxon>Mucoromycota</taxon>
        <taxon>Mortierellomycotina</taxon>
        <taxon>Mortierellomycetes</taxon>
        <taxon>Mortierellales</taxon>
        <taxon>Mortierellaceae</taxon>
        <taxon>Linnemannia</taxon>
    </lineage>
</organism>
<keyword evidence="1" id="KW-0472">Membrane</keyword>
<feature type="transmembrane region" description="Helical" evidence="1">
    <location>
        <begin position="45"/>
        <end position="66"/>
    </location>
</feature>
<evidence type="ECO:0000313" key="3">
    <source>
        <dbReference type="EMBL" id="KAF9156755.1"/>
    </source>
</evidence>
<gene>
    <name evidence="3" type="ORF">BG015_001619</name>
</gene>
<dbReference type="AlphaFoldDB" id="A0A9P5VFF8"/>
<dbReference type="InterPro" id="IPR056144">
    <property type="entry name" value="DUF7727"/>
</dbReference>
<dbReference type="OrthoDB" id="2110422at2759"/>
<name>A0A9P5VFF8_9FUNG</name>
<sequence>MGGIVWNEWARLMCLTSAFVIFVGGVMGVFQPLPAFSVLGNLKGLYALPVPLLPVILTVLGIMVWVMEYPLIMSDYFNSSPSYMPKVAFYIPVAVLSMLEAQTINGGVYLAIGIVAYMMAVRADFLKQASSSGSFGHKWTSGSDLDAD</sequence>
<keyword evidence="4" id="KW-1185">Reference proteome</keyword>
<proteinExistence type="predicted"/>
<evidence type="ECO:0000259" key="2">
    <source>
        <dbReference type="Pfam" id="PF24853"/>
    </source>
</evidence>
<accession>A0A9P5VFF8</accession>
<feature type="transmembrane region" description="Helical" evidence="1">
    <location>
        <begin position="87"/>
        <end position="120"/>
    </location>
</feature>
<reference evidence="3" key="1">
    <citation type="journal article" date="2020" name="Fungal Divers.">
        <title>Resolving the Mortierellaceae phylogeny through synthesis of multi-gene phylogenetics and phylogenomics.</title>
        <authorList>
            <person name="Vandepol N."/>
            <person name="Liber J."/>
            <person name="Desiro A."/>
            <person name="Na H."/>
            <person name="Kennedy M."/>
            <person name="Barry K."/>
            <person name="Grigoriev I.V."/>
            <person name="Miller A.N."/>
            <person name="O'Donnell K."/>
            <person name="Stajich J.E."/>
            <person name="Bonito G."/>
        </authorList>
    </citation>
    <scope>NUCLEOTIDE SEQUENCE</scope>
    <source>
        <strain evidence="3">NRRL 6426</strain>
    </source>
</reference>
<dbReference type="Proteomes" id="UP000748756">
    <property type="component" value="Unassembled WGS sequence"/>
</dbReference>
<feature type="domain" description="DUF7727" evidence="2">
    <location>
        <begin position="1"/>
        <end position="122"/>
    </location>
</feature>
<keyword evidence="1" id="KW-0812">Transmembrane</keyword>
<dbReference type="EMBL" id="JAAAUQ010000013">
    <property type="protein sequence ID" value="KAF9156755.1"/>
    <property type="molecule type" value="Genomic_DNA"/>
</dbReference>
<protein>
    <recommendedName>
        <fullName evidence="2">DUF7727 domain-containing protein</fullName>
    </recommendedName>
</protein>
<dbReference type="Pfam" id="PF24853">
    <property type="entry name" value="DUF7727"/>
    <property type="match status" value="1"/>
</dbReference>